<feature type="region of interest" description="Disordered" evidence="1">
    <location>
        <begin position="1"/>
        <end position="23"/>
    </location>
</feature>
<evidence type="ECO:0000313" key="2">
    <source>
        <dbReference type="EMBL" id="GAF84449.1"/>
    </source>
</evidence>
<dbReference type="AlphaFoldDB" id="X0SU17"/>
<sequence length="72" mass="8247">RESSSNWPKNDLFGRRGNESQPGYSSCLRVLKGGKSDKPWKLEKDYIEVSLIRKNGDCEEGQLCVNEVVRLF</sequence>
<comment type="caution">
    <text evidence="2">The sequence shown here is derived from an EMBL/GenBank/DDBJ whole genome shotgun (WGS) entry which is preliminary data.</text>
</comment>
<name>X0SU17_9ZZZZ</name>
<accession>X0SU17</accession>
<dbReference type="EMBL" id="BARS01002350">
    <property type="protein sequence ID" value="GAF84449.1"/>
    <property type="molecule type" value="Genomic_DNA"/>
</dbReference>
<protein>
    <submittedName>
        <fullName evidence="2">Uncharacterized protein</fullName>
    </submittedName>
</protein>
<evidence type="ECO:0000256" key="1">
    <source>
        <dbReference type="SAM" id="MobiDB-lite"/>
    </source>
</evidence>
<feature type="non-terminal residue" evidence="2">
    <location>
        <position position="1"/>
    </location>
</feature>
<proteinExistence type="predicted"/>
<gene>
    <name evidence="2" type="ORF">S01H1_04455</name>
</gene>
<organism evidence="2">
    <name type="scientific">marine sediment metagenome</name>
    <dbReference type="NCBI Taxonomy" id="412755"/>
    <lineage>
        <taxon>unclassified sequences</taxon>
        <taxon>metagenomes</taxon>
        <taxon>ecological metagenomes</taxon>
    </lineage>
</organism>
<reference evidence="2" key="1">
    <citation type="journal article" date="2014" name="Front. Microbiol.">
        <title>High frequency of phylogenetically diverse reductive dehalogenase-homologous genes in deep subseafloor sedimentary metagenomes.</title>
        <authorList>
            <person name="Kawai M."/>
            <person name="Futagami T."/>
            <person name="Toyoda A."/>
            <person name="Takaki Y."/>
            <person name="Nishi S."/>
            <person name="Hori S."/>
            <person name="Arai W."/>
            <person name="Tsubouchi T."/>
            <person name="Morono Y."/>
            <person name="Uchiyama I."/>
            <person name="Ito T."/>
            <person name="Fujiyama A."/>
            <person name="Inagaki F."/>
            <person name="Takami H."/>
        </authorList>
    </citation>
    <scope>NUCLEOTIDE SEQUENCE</scope>
    <source>
        <strain evidence="2">Expedition CK06-06</strain>
    </source>
</reference>